<evidence type="ECO:0000259" key="1">
    <source>
        <dbReference type="PROSITE" id="PS50181"/>
    </source>
</evidence>
<feature type="domain" description="F-box" evidence="1">
    <location>
        <begin position="19"/>
        <end position="65"/>
    </location>
</feature>
<dbReference type="AlphaFoldDB" id="A0A6J1W9L7"/>
<dbReference type="PROSITE" id="PS50181">
    <property type="entry name" value="FBOX"/>
    <property type="match status" value="1"/>
</dbReference>
<proteinExistence type="predicted"/>
<name>A0A6J1W9L7_GALME</name>
<dbReference type="Pfam" id="PF12937">
    <property type="entry name" value="F-box-like"/>
    <property type="match status" value="1"/>
</dbReference>
<dbReference type="InterPro" id="IPR001810">
    <property type="entry name" value="F-box_dom"/>
</dbReference>
<dbReference type="Gene3D" id="1.20.1280.50">
    <property type="match status" value="1"/>
</dbReference>
<dbReference type="RefSeq" id="XP_026749846.2">
    <property type="nucleotide sequence ID" value="XM_026894045.3"/>
</dbReference>
<keyword evidence="2" id="KW-1185">Reference proteome</keyword>
<accession>A0A6J1W9L7</accession>
<reference evidence="3" key="1">
    <citation type="submission" date="2025-08" db="UniProtKB">
        <authorList>
            <consortium name="RefSeq"/>
        </authorList>
    </citation>
    <scope>IDENTIFICATION</scope>
    <source>
        <tissue evidence="3">Whole larvae</tissue>
    </source>
</reference>
<dbReference type="KEGG" id="gmw:113510590"/>
<dbReference type="InParanoid" id="A0A6J1W9L7"/>
<dbReference type="InterPro" id="IPR036047">
    <property type="entry name" value="F-box-like_dom_sf"/>
</dbReference>
<evidence type="ECO:0000313" key="2">
    <source>
        <dbReference type="Proteomes" id="UP001652740"/>
    </source>
</evidence>
<organism evidence="2 3">
    <name type="scientific">Galleria mellonella</name>
    <name type="common">Greater wax moth</name>
    <dbReference type="NCBI Taxonomy" id="7137"/>
    <lineage>
        <taxon>Eukaryota</taxon>
        <taxon>Metazoa</taxon>
        <taxon>Ecdysozoa</taxon>
        <taxon>Arthropoda</taxon>
        <taxon>Hexapoda</taxon>
        <taxon>Insecta</taxon>
        <taxon>Pterygota</taxon>
        <taxon>Neoptera</taxon>
        <taxon>Endopterygota</taxon>
        <taxon>Lepidoptera</taxon>
        <taxon>Glossata</taxon>
        <taxon>Ditrysia</taxon>
        <taxon>Pyraloidea</taxon>
        <taxon>Pyralidae</taxon>
        <taxon>Galleriinae</taxon>
        <taxon>Galleria</taxon>
    </lineage>
</organism>
<dbReference type="SUPFAM" id="SSF81383">
    <property type="entry name" value="F-box domain"/>
    <property type="match status" value="1"/>
</dbReference>
<sequence>MYDRNIFVFGSKTCTNVAQETLSSLPLELLWKIFSYLDNTSLRNATKAYMKWHRIIASNKKLRNRLNFFELVIKVGSESMAQFYKRNKRMLKRKKLRNYLPTGECTVGVIRSTTFKKRSGDDLVIHTKRFKLF</sequence>
<dbReference type="Proteomes" id="UP001652740">
    <property type="component" value="Unplaced"/>
</dbReference>
<protein>
    <submittedName>
        <fullName evidence="3">Uncharacterized protein LOC113510590</fullName>
    </submittedName>
</protein>
<dbReference type="GeneID" id="113510590"/>
<gene>
    <name evidence="3" type="primary">LOC113510590</name>
</gene>
<evidence type="ECO:0000313" key="3">
    <source>
        <dbReference type="RefSeq" id="XP_026749846.2"/>
    </source>
</evidence>